<feature type="transmembrane region" description="Helical" evidence="1">
    <location>
        <begin position="60"/>
        <end position="80"/>
    </location>
</feature>
<dbReference type="PATRIC" id="fig|1254432.3.peg.1825"/>
<evidence type="ECO:0008006" key="4">
    <source>
        <dbReference type="Google" id="ProtNLM"/>
    </source>
</evidence>
<name>S4XQ07_SORCE</name>
<dbReference type="STRING" id="1254432.SCE1572_08185"/>
<dbReference type="KEGG" id="scu:SCE1572_08185"/>
<proteinExistence type="predicted"/>
<organism evidence="2 3">
    <name type="scientific">Sorangium cellulosum So0157-2</name>
    <dbReference type="NCBI Taxonomy" id="1254432"/>
    <lineage>
        <taxon>Bacteria</taxon>
        <taxon>Pseudomonadati</taxon>
        <taxon>Myxococcota</taxon>
        <taxon>Polyangia</taxon>
        <taxon>Polyangiales</taxon>
        <taxon>Polyangiaceae</taxon>
        <taxon>Sorangium</taxon>
    </lineage>
</organism>
<gene>
    <name evidence="2" type="ORF">SCE1572_08185</name>
</gene>
<reference evidence="2 3" key="1">
    <citation type="journal article" date="2013" name="Sci. Rep.">
        <title>Extraordinary expansion of a Sorangium cellulosum genome from an alkaline milieu.</title>
        <authorList>
            <person name="Han K."/>
            <person name="Li Z.F."/>
            <person name="Peng R."/>
            <person name="Zhu L.P."/>
            <person name="Zhou T."/>
            <person name="Wang L.G."/>
            <person name="Li S.G."/>
            <person name="Zhang X.B."/>
            <person name="Hu W."/>
            <person name="Wu Z.H."/>
            <person name="Qin N."/>
            <person name="Li Y.Z."/>
        </authorList>
    </citation>
    <scope>NUCLEOTIDE SEQUENCE [LARGE SCALE GENOMIC DNA]</scope>
    <source>
        <strain evidence="2 3">So0157-2</strain>
    </source>
</reference>
<keyword evidence="1" id="KW-1133">Transmembrane helix</keyword>
<evidence type="ECO:0000313" key="2">
    <source>
        <dbReference type="EMBL" id="AGP34486.1"/>
    </source>
</evidence>
<dbReference type="AlphaFoldDB" id="S4XQ07"/>
<dbReference type="EMBL" id="CP003969">
    <property type="protein sequence ID" value="AGP34486.1"/>
    <property type="molecule type" value="Genomic_DNA"/>
</dbReference>
<keyword evidence="1" id="KW-0472">Membrane</keyword>
<dbReference type="HOGENOM" id="CLU_2411637_0_0_7"/>
<keyword evidence="1" id="KW-0812">Transmembrane</keyword>
<sequence length="92" mass="9023">MVGSGLSMLCAVHCLAAPLLSAALPLLAGEGVELGAFLVLLALGLAALTALRALEGAEEGPLGPALVVLGSALLVAAHLANRRALRARAGCC</sequence>
<evidence type="ECO:0000313" key="3">
    <source>
        <dbReference type="Proteomes" id="UP000014803"/>
    </source>
</evidence>
<feature type="transmembrane region" description="Helical" evidence="1">
    <location>
        <begin position="6"/>
        <end position="27"/>
    </location>
</feature>
<evidence type="ECO:0000256" key="1">
    <source>
        <dbReference type="SAM" id="Phobius"/>
    </source>
</evidence>
<protein>
    <recommendedName>
        <fullName evidence="4">MerC domain-containing protein</fullName>
    </recommendedName>
</protein>
<dbReference type="Proteomes" id="UP000014803">
    <property type="component" value="Chromosome"/>
</dbReference>
<feature type="transmembrane region" description="Helical" evidence="1">
    <location>
        <begin position="34"/>
        <end position="54"/>
    </location>
</feature>
<accession>S4XQ07</accession>